<dbReference type="EMBL" id="AE017285">
    <property type="protein sequence ID" value="AAS94851.1"/>
    <property type="molecule type" value="Genomic_DNA"/>
</dbReference>
<protein>
    <submittedName>
        <fullName evidence="1">Uncharacterized protein</fullName>
    </submittedName>
</protein>
<proteinExistence type="predicted"/>
<accession>Q72F47</accession>
<name>Q72F47_NITV2</name>
<dbReference type="EnsemblBacteria" id="AAS94851">
    <property type="protein sequence ID" value="AAS94851"/>
    <property type="gene ID" value="DVU_0368"/>
</dbReference>
<organism evidence="1 2">
    <name type="scientific">Nitratidesulfovibrio vulgaris (strain ATCC 29579 / DSM 644 / CCUG 34227 / NCIMB 8303 / VKM B-1760 / Hildenborough)</name>
    <name type="common">Desulfovibrio vulgaris</name>
    <dbReference type="NCBI Taxonomy" id="882"/>
    <lineage>
        <taxon>Bacteria</taxon>
        <taxon>Pseudomonadati</taxon>
        <taxon>Thermodesulfobacteriota</taxon>
        <taxon>Desulfovibrionia</taxon>
        <taxon>Desulfovibrionales</taxon>
        <taxon>Desulfovibrionaceae</taxon>
        <taxon>Nitratidesulfovibrio</taxon>
    </lineage>
</organism>
<keyword evidence="2" id="KW-1185">Reference proteome</keyword>
<evidence type="ECO:0000313" key="1">
    <source>
        <dbReference type="EMBL" id="AAS94851.1"/>
    </source>
</evidence>
<evidence type="ECO:0000313" key="2">
    <source>
        <dbReference type="Proteomes" id="UP000002194"/>
    </source>
</evidence>
<dbReference type="KEGG" id="dvu:DVU_0368"/>
<gene>
    <name evidence="1" type="ordered locus">DVU_0368</name>
</gene>
<dbReference type="AlphaFoldDB" id="Q72F47"/>
<reference evidence="1 2" key="1">
    <citation type="journal article" date="2004" name="Nat. Biotechnol.">
        <title>The genome sequence of the anaerobic, sulfate-reducing bacterium Desulfovibrio vulgaris Hildenborough.</title>
        <authorList>
            <person name="Heidelberg J.F."/>
            <person name="Seshadri R."/>
            <person name="Haveman S.A."/>
            <person name="Hemme C.L."/>
            <person name="Paulsen I.T."/>
            <person name="Kolonay J.F."/>
            <person name="Eisen J.A."/>
            <person name="Ward N."/>
            <person name="Methe B."/>
            <person name="Brinkac L.M."/>
            <person name="Daugherty S.C."/>
            <person name="Deboy R.T."/>
            <person name="Dodson R.J."/>
            <person name="Durkin A.S."/>
            <person name="Madupu R."/>
            <person name="Nelson W.C."/>
            <person name="Sullivan S.A."/>
            <person name="Fouts D."/>
            <person name="Haft D.H."/>
            <person name="Selengut J."/>
            <person name="Peterson J.D."/>
            <person name="Davidsen T.M."/>
            <person name="Zafar N."/>
            <person name="Zhou L."/>
            <person name="Radune D."/>
            <person name="Dimitrov G."/>
            <person name="Hance M."/>
            <person name="Tran K."/>
            <person name="Khouri H."/>
            <person name="Gill J."/>
            <person name="Utterback T.R."/>
            <person name="Feldblyum T.V."/>
            <person name="Wall J.D."/>
            <person name="Voordouw G."/>
            <person name="Fraser C.M."/>
        </authorList>
    </citation>
    <scope>NUCLEOTIDE SEQUENCE [LARGE SCALE GENOMIC DNA]</scope>
    <source>
        <strain evidence="2">ATCC 29579 / DSM 644 / NCIMB 8303 / VKM B-1760 / Hildenborough</strain>
    </source>
</reference>
<dbReference type="PaxDb" id="882-DVU_0368"/>
<dbReference type="Proteomes" id="UP000002194">
    <property type="component" value="Chromosome"/>
</dbReference>
<dbReference type="HOGENOM" id="CLU_3373429_0_0_7"/>
<sequence>MGVSSVSLTEGCEGCVVAERAAEGNRSPESVHFW</sequence>